<organism evidence="2 3">
    <name type="scientific">Capnocytophaga ochracea</name>
    <dbReference type="NCBI Taxonomy" id="1018"/>
    <lineage>
        <taxon>Bacteria</taxon>
        <taxon>Pseudomonadati</taxon>
        <taxon>Bacteroidota</taxon>
        <taxon>Flavobacteriia</taxon>
        <taxon>Flavobacteriales</taxon>
        <taxon>Flavobacteriaceae</taxon>
        <taxon>Capnocytophaga</taxon>
    </lineage>
</organism>
<evidence type="ECO:0000313" key="1">
    <source>
        <dbReference type="EMBL" id="UZD40664.1"/>
    </source>
</evidence>
<dbReference type="RefSeq" id="WP_178976775.1">
    <property type="nucleotide sequence ID" value="NZ_CP110228.1"/>
</dbReference>
<gene>
    <name evidence="2" type="ORF">NCTC11458_00426</name>
    <name evidence="1" type="ORF">OL231_10910</name>
</gene>
<name>A0A7Z8YBH0_CAPOC</name>
<dbReference type="InterPro" id="IPR046002">
    <property type="entry name" value="DUF5958"/>
</dbReference>
<dbReference type="Pfam" id="PF19383">
    <property type="entry name" value="DUF5958"/>
    <property type="match status" value="1"/>
</dbReference>
<reference evidence="1" key="2">
    <citation type="submission" date="2022-10" db="EMBL/GenBank/DDBJ databases">
        <title>Complete genome sequence of Capnocytophaga ochracea KCOM 2812 isolated from actinomycosis lesion.</title>
        <authorList>
            <person name="Kook J.-K."/>
            <person name="Park S.-N."/>
            <person name="Lim Y.K."/>
        </authorList>
    </citation>
    <scope>NUCLEOTIDE SEQUENCE</scope>
    <source>
        <strain evidence="1">KCOM 28121</strain>
    </source>
</reference>
<evidence type="ECO:0000313" key="3">
    <source>
        <dbReference type="Proteomes" id="UP000276733"/>
    </source>
</evidence>
<accession>A0A7Z8YBH0</accession>
<dbReference type="Proteomes" id="UP000276733">
    <property type="component" value="Unassembled WGS sequence"/>
</dbReference>
<protein>
    <submittedName>
        <fullName evidence="1">DUF5958 family protein</fullName>
    </submittedName>
</protein>
<dbReference type="EMBL" id="CP110230">
    <property type="protein sequence ID" value="UZD40664.1"/>
    <property type="molecule type" value="Genomic_DNA"/>
</dbReference>
<dbReference type="Proteomes" id="UP001163262">
    <property type="component" value="Chromosome"/>
</dbReference>
<proteinExistence type="predicted"/>
<reference evidence="2 3" key="1">
    <citation type="submission" date="2018-11" db="EMBL/GenBank/DDBJ databases">
        <authorList>
            <consortium name="Pathogen Informatics"/>
        </authorList>
    </citation>
    <scope>NUCLEOTIDE SEQUENCE [LARGE SCALE GENOMIC DNA]</scope>
    <source>
        <strain evidence="2 3">NCTC11458</strain>
    </source>
</reference>
<sequence>MKIEIEILINKYGQGLIPLSVLQEEFDAYSLYQKRSFLQEMSFLIIQSKPKEEDVDLAIKKEKLKSGYTPCVLLKKGISSYNLERVINLPENEMIKTFILFMSIFKIAYSRRFKEEMNNINKWWYWDLSDNGNVERILEGFHNSN</sequence>
<dbReference type="EMBL" id="UYIQ01000001">
    <property type="protein sequence ID" value="VDG81143.1"/>
    <property type="molecule type" value="Genomic_DNA"/>
</dbReference>
<dbReference type="AlphaFoldDB" id="A0A7Z8YBH0"/>
<evidence type="ECO:0000313" key="2">
    <source>
        <dbReference type="EMBL" id="VDG81143.1"/>
    </source>
</evidence>